<evidence type="ECO:0000256" key="1">
    <source>
        <dbReference type="ARBA" id="ARBA00004496"/>
    </source>
</evidence>
<feature type="coiled-coil region" evidence="7">
    <location>
        <begin position="226"/>
        <end position="285"/>
    </location>
</feature>
<dbReference type="CDD" id="cd00121">
    <property type="entry name" value="MATH"/>
    <property type="match status" value="1"/>
</dbReference>
<dbReference type="PANTHER" id="PTHR36754">
    <property type="entry name" value="E3 UBIQUITIN-PROTEIN LIGASE TRIM37"/>
    <property type="match status" value="1"/>
</dbReference>
<dbReference type="InterPro" id="IPR053003">
    <property type="entry name" value="TRIM_RBCC_E3_ubiq-ligases"/>
</dbReference>
<organism evidence="12">
    <name type="scientific">Anopheles sinensis</name>
    <name type="common">Mosquito</name>
    <dbReference type="NCBI Taxonomy" id="74873"/>
    <lineage>
        <taxon>Eukaryota</taxon>
        <taxon>Metazoa</taxon>
        <taxon>Ecdysozoa</taxon>
        <taxon>Arthropoda</taxon>
        <taxon>Hexapoda</taxon>
        <taxon>Insecta</taxon>
        <taxon>Pterygota</taxon>
        <taxon>Neoptera</taxon>
        <taxon>Endopterygota</taxon>
        <taxon>Diptera</taxon>
        <taxon>Nematocera</taxon>
        <taxon>Culicoidea</taxon>
        <taxon>Culicidae</taxon>
        <taxon>Anophelinae</taxon>
        <taxon>Anopheles</taxon>
    </lineage>
</organism>
<keyword evidence="14" id="KW-1185">Reference proteome</keyword>
<dbReference type="InterPro" id="IPR013083">
    <property type="entry name" value="Znf_RING/FYVE/PHD"/>
</dbReference>
<proteinExistence type="predicted"/>
<evidence type="ECO:0000256" key="7">
    <source>
        <dbReference type="SAM" id="Coils"/>
    </source>
</evidence>
<dbReference type="PROSITE" id="PS50119">
    <property type="entry name" value="ZF_BBOX"/>
    <property type="match status" value="1"/>
</dbReference>
<evidence type="ECO:0000259" key="11">
    <source>
        <dbReference type="PROSITE" id="PS50144"/>
    </source>
</evidence>
<feature type="domain" description="B box-type" evidence="10">
    <location>
        <begin position="174"/>
        <end position="218"/>
    </location>
</feature>
<dbReference type="SUPFAM" id="SSF49599">
    <property type="entry name" value="TRAF domain-like"/>
    <property type="match status" value="1"/>
</dbReference>
<dbReference type="SMART" id="SM00336">
    <property type="entry name" value="BBOX"/>
    <property type="match status" value="1"/>
</dbReference>
<evidence type="ECO:0000256" key="3">
    <source>
        <dbReference type="ARBA" id="ARBA00022723"/>
    </source>
</evidence>
<dbReference type="GO" id="GO:0061630">
    <property type="term" value="F:ubiquitin protein ligase activity"/>
    <property type="evidence" value="ECO:0007669"/>
    <property type="project" value="TreeGrafter"/>
</dbReference>
<dbReference type="GO" id="GO:0016235">
    <property type="term" value="C:aggresome"/>
    <property type="evidence" value="ECO:0007669"/>
    <property type="project" value="TreeGrafter"/>
</dbReference>
<dbReference type="Proteomes" id="UP000030765">
    <property type="component" value="Unassembled WGS sequence"/>
</dbReference>
<evidence type="ECO:0000256" key="6">
    <source>
        <dbReference type="PROSITE-ProRule" id="PRU00024"/>
    </source>
</evidence>
<gene>
    <name evidence="12" type="ORF">ZHAS_00012154</name>
</gene>
<dbReference type="PANTHER" id="PTHR36754:SF2">
    <property type="entry name" value="E3 UBIQUITIN-PROTEIN LIGASE TRIM37"/>
    <property type="match status" value="1"/>
</dbReference>
<feature type="region of interest" description="Disordered" evidence="8">
    <location>
        <begin position="1"/>
        <end position="50"/>
    </location>
</feature>
<dbReference type="Gene3D" id="3.30.40.10">
    <property type="entry name" value="Zinc/RING finger domain, C3HC4 (zinc finger)"/>
    <property type="match status" value="1"/>
</dbReference>
<keyword evidence="7" id="KW-0175">Coiled coil</keyword>
<comment type="subcellular location">
    <subcellularLocation>
        <location evidence="1">Cytoplasm</location>
    </subcellularLocation>
</comment>
<evidence type="ECO:0000313" key="14">
    <source>
        <dbReference type="Proteomes" id="UP000030765"/>
    </source>
</evidence>
<dbReference type="EMBL" id="KE525273">
    <property type="protein sequence ID" value="KFB44286.1"/>
    <property type="molecule type" value="Genomic_DNA"/>
</dbReference>
<dbReference type="OrthoDB" id="192247at2759"/>
<evidence type="ECO:0000259" key="10">
    <source>
        <dbReference type="PROSITE" id="PS50119"/>
    </source>
</evidence>
<feature type="compositionally biased region" description="Low complexity" evidence="8">
    <location>
        <begin position="17"/>
        <end position="33"/>
    </location>
</feature>
<evidence type="ECO:0000256" key="8">
    <source>
        <dbReference type="SAM" id="MobiDB-lite"/>
    </source>
</evidence>
<dbReference type="VEuPathDB" id="VectorBase:ASIC012154"/>
<evidence type="ECO:0000259" key="9">
    <source>
        <dbReference type="PROSITE" id="PS50089"/>
    </source>
</evidence>
<dbReference type="GO" id="GO:0070842">
    <property type="term" value="P:aggresome assembly"/>
    <property type="evidence" value="ECO:0007669"/>
    <property type="project" value="TreeGrafter"/>
</dbReference>
<dbReference type="GO" id="GO:0008270">
    <property type="term" value="F:zinc ion binding"/>
    <property type="evidence" value="ECO:0007669"/>
    <property type="project" value="UniProtKB-KW"/>
</dbReference>
<dbReference type="GO" id="GO:0031625">
    <property type="term" value="F:ubiquitin protein ligase binding"/>
    <property type="evidence" value="ECO:0007669"/>
    <property type="project" value="TreeGrafter"/>
</dbReference>
<dbReference type="AlphaFoldDB" id="A0A084W242"/>
<dbReference type="InterPro" id="IPR002083">
    <property type="entry name" value="MATH/TRAF_dom"/>
</dbReference>
<dbReference type="GO" id="GO:0051865">
    <property type="term" value="P:protein autoubiquitination"/>
    <property type="evidence" value="ECO:0007669"/>
    <property type="project" value="TreeGrafter"/>
</dbReference>
<feature type="region of interest" description="Disordered" evidence="8">
    <location>
        <begin position="156"/>
        <end position="177"/>
    </location>
</feature>
<sequence>MDMATSASGSRRESRRSGTSSSSLPVAAGSSTSFVTTPTHTVPASSSPPWSVACACRRKKIAQPGKPVDSGRSPDSRRQLMTSINDIFKCTICFGALNDPHLCPRCSKMYCYGCIDEWLETGASQCCPNCKLGLRMDQLVKVRWFDDIEKLQRNLDTGGDRVGSTSRQPEDPETEPDLCPRHGNPLSFFCSSCNECVCEACATDVDDGRHRDHTFKTLHVTYEQHLAEMNGELEKVEHYRDKLEALVDKIDRNIELIGRVKEVKMNELEELMEAAMHSLAQQEKDKVTKLKAHRDFIVGEMYFIDNKVSLLRWDMATRSRSQVIQMKPKMVESCNTIRSVPIRDFKHIRVPASLKIELPVIYETGIFVVQNFSTFDDNKVVYSSEFSDCLGRSWRIMAWCVISEDHFGIYLELMKGLPCWMECTFQLIHDDPAKTISKTIREYFDRTPQKGWGLRDFVTLSTIVDDHYLRDNDSLELLYHIRPCHADDMSHASEGDLSLIIDD</sequence>
<dbReference type="InterPro" id="IPR001841">
    <property type="entry name" value="Znf_RING"/>
</dbReference>
<dbReference type="GO" id="GO:0005778">
    <property type="term" value="C:peroxisomal membrane"/>
    <property type="evidence" value="ECO:0007669"/>
    <property type="project" value="TreeGrafter"/>
</dbReference>
<dbReference type="GO" id="GO:0006513">
    <property type="term" value="P:protein monoubiquitination"/>
    <property type="evidence" value="ECO:0007669"/>
    <property type="project" value="TreeGrafter"/>
</dbReference>
<evidence type="ECO:0000313" key="12">
    <source>
        <dbReference type="EMBL" id="KFB44286.1"/>
    </source>
</evidence>
<dbReference type="Gene3D" id="2.60.210.10">
    <property type="entry name" value="Apoptosis, Tumor Necrosis Factor Receptor Associated Protein 2, Chain A"/>
    <property type="match status" value="1"/>
</dbReference>
<dbReference type="VEuPathDB" id="VectorBase:ASIS012449"/>
<dbReference type="SUPFAM" id="SSF57850">
    <property type="entry name" value="RING/U-box"/>
    <property type="match status" value="1"/>
</dbReference>
<reference evidence="13" key="2">
    <citation type="submission" date="2020-05" db="UniProtKB">
        <authorList>
            <consortium name="EnsemblMetazoa"/>
        </authorList>
    </citation>
    <scope>IDENTIFICATION</scope>
</reference>
<dbReference type="PROSITE" id="PS50089">
    <property type="entry name" value="ZF_RING_2"/>
    <property type="match status" value="1"/>
</dbReference>
<name>A0A084W242_ANOSI</name>
<evidence type="ECO:0000313" key="13">
    <source>
        <dbReference type="EnsemblMetazoa" id="ASIC012154-PA"/>
    </source>
</evidence>
<keyword evidence="3" id="KW-0479">Metal-binding</keyword>
<keyword evidence="5" id="KW-0862">Zinc</keyword>
<dbReference type="Pfam" id="PF00643">
    <property type="entry name" value="zf-B_box"/>
    <property type="match status" value="1"/>
</dbReference>
<dbReference type="InterPro" id="IPR008974">
    <property type="entry name" value="TRAF-like"/>
</dbReference>
<keyword evidence="4 6" id="KW-0863">Zinc-finger</keyword>
<dbReference type="Pfam" id="PF22486">
    <property type="entry name" value="MATH_2"/>
    <property type="match status" value="1"/>
</dbReference>
<keyword evidence="2" id="KW-0963">Cytoplasm</keyword>
<dbReference type="PROSITE" id="PS50144">
    <property type="entry name" value="MATH"/>
    <property type="match status" value="1"/>
</dbReference>
<accession>A0A084W242</accession>
<dbReference type="EnsemblMetazoa" id="ASIC012154-RA">
    <property type="protein sequence ID" value="ASIC012154-PA"/>
    <property type="gene ID" value="ASIC012154"/>
</dbReference>
<evidence type="ECO:0000256" key="4">
    <source>
        <dbReference type="ARBA" id="ARBA00022771"/>
    </source>
</evidence>
<dbReference type="GO" id="GO:0005164">
    <property type="term" value="F:tumor necrosis factor receptor binding"/>
    <property type="evidence" value="ECO:0007669"/>
    <property type="project" value="TreeGrafter"/>
</dbReference>
<dbReference type="CDD" id="cd16619">
    <property type="entry name" value="mRING-HC-C4C4_TRIM37_C-VIII"/>
    <property type="match status" value="1"/>
</dbReference>
<dbReference type="EMBL" id="ATLV01019496">
    <property type="status" value="NOT_ANNOTATED_CDS"/>
    <property type="molecule type" value="Genomic_DNA"/>
</dbReference>
<reference evidence="12 14" key="1">
    <citation type="journal article" date="2014" name="BMC Genomics">
        <title>Genome sequence of Anopheles sinensis provides insight into genetics basis of mosquito competence for malaria parasites.</title>
        <authorList>
            <person name="Zhou D."/>
            <person name="Zhang D."/>
            <person name="Ding G."/>
            <person name="Shi L."/>
            <person name="Hou Q."/>
            <person name="Ye Y."/>
            <person name="Xu Y."/>
            <person name="Zhou H."/>
            <person name="Xiong C."/>
            <person name="Li S."/>
            <person name="Yu J."/>
            <person name="Hong S."/>
            <person name="Yu X."/>
            <person name="Zou P."/>
            <person name="Chen C."/>
            <person name="Chang X."/>
            <person name="Wang W."/>
            <person name="Lv Y."/>
            <person name="Sun Y."/>
            <person name="Ma L."/>
            <person name="Shen B."/>
            <person name="Zhu C."/>
        </authorList>
    </citation>
    <scope>NUCLEOTIDE SEQUENCE [LARGE SCALE GENOMIC DNA]</scope>
</reference>
<protein>
    <submittedName>
        <fullName evidence="12">AGAP001544-PB-like protein</fullName>
    </submittedName>
</protein>
<feature type="domain" description="RING-type" evidence="9">
    <location>
        <begin position="90"/>
        <end position="131"/>
    </location>
</feature>
<feature type="domain" description="MATH" evidence="11">
    <location>
        <begin position="362"/>
        <end position="481"/>
    </location>
</feature>
<evidence type="ECO:0000256" key="2">
    <source>
        <dbReference type="ARBA" id="ARBA00022490"/>
    </source>
</evidence>
<dbReference type="STRING" id="74873.A0A084W242"/>
<evidence type="ECO:0000256" key="5">
    <source>
        <dbReference type="ARBA" id="ARBA00022833"/>
    </source>
</evidence>
<dbReference type="Gene3D" id="3.30.160.60">
    <property type="entry name" value="Classic Zinc Finger"/>
    <property type="match status" value="1"/>
</dbReference>
<dbReference type="SUPFAM" id="SSF57845">
    <property type="entry name" value="B-box zinc-binding domain"/>
    <property type="match status" value="1"/>
</dbReference>
<dbReference type="OMA" id="FDDIFKC"/>
<dbReference type="InterPro" id="IPR000315">
    <property type="entry name" value="Znf_B-box"/>
</dbReference>